<comment type="caution">
    <text evidence="1">The sequence shown here is derived from an EMBL/GenBank/DDBJ whole genome shotgun (WGS) entry which is preliminary data.</text>
</comment>
<dbReference type="EMBL" id="JBIAXI010000024">
    <property type="protein sequence ID" value="MFF4777572.1"/>
    <property type="molecule type" value="Genomic_DNA"/>
</dbReference>
<evidence type="ECO:0000313" key="1">
    <source>
        <dbReference type="EMBL" id="MFF4777572.1"/>
    </source>
</evidence>
<keyword evidence="2" id="KW-1185">Reference proteome</keyword>
<reference evidence="1 2" key="1">
    <citation type="submission" date="2024-10" db="EMBL/GenBank/DDBJ databases">
        <title>The Natural Products Discovery Center: Release of the First 8490 Sequenced Strains for Exploring Actinobacteria Biosynthetic Diversity.</title>
        <authorList>
            <person name="Kalkreuter E."/>
            <person name="Kautsar S.A."/>
            <person name="Yang D."/>
            <person name="Bader C.D."/>
            <person name="Teijaro C.N."/>
            <person name="Fluegel L."/>
            <person name="Davis C.M."/>
            <person name="Simpson J.R."/>
            <person name="Lauterbach L."/>
            <person name="Steele A.D."/>
            <person name="Gui C."/>
            <person name="Meng S."/>
            <person name="Li G."/>
            <person name="Viehrig K."/>
            <person name="Ye F."/>
            <person name="Su P."/>
            <person name="Kiefer A.F."/>
            <person name="Nichols A."/>
            <person name="Cepeda A.J."/>
            <person name="Yan W."/>
            <person name="Fan B."/>
            <person name="Jiang Y."/>
            <person name="Adhikari A."/>
            <person name="Zheng C.-J."/>
            <person name="Schuster L."/>
            <person name="Cowan T.M."/>
            <person name="Smanski M.J."/>
            <person name="Chevrette M.G."/>
            <person name="De Carvalho L.P.S."/>
            <person name="Shen B."/>
        </authorList>
    </citation>
    <scope>NUCLEOTIDE SEQUENCE [LARGE SCALE GENOMIC DNA]</scope>
    <source>
        <strain evidence="1 2">NPDC001281</strain>
    </source>
</reference>
<protein>
    <submittedName>
        <fullName evidence="1">Uncharacterized protein</fullName>
    </submittedName>
</protein>
<sequence>MQISVPEYRTAAAAVDEAEYLISSLQILLNHTGGTRVASTVHVLATGARLLLEQASANDRHPDTPTHLDYVWKWLKEVTANYYASLDHEQRVHIAAERGVMHAEHLEFEDRNGRPALVYLLDDAYPPDSLSKAKIQAKALQRVGKHREAEALLVAAAEAQPDAA</sequence>
<proteinExistence type="predicted"/>
<dbReference type="RefSeq" id="WP_387346055.1">
    <property type="nucleotide sequence ID" value="NZ_JBIAXI010000024.1"/>
</dbReference>
<dbReference type="Proteomes" id="UP001602119">
    <property type="component" value="Unassembled WGS sequence"/>
</dbReference>
<organism evidence="1 2">
    <name type="scientific">Microtetraspora fusca</name>
    <dbReference type="NCBI Taxonomy" id="1997"/>
    <lineage>
        <taxon>Bacteria</taxon>
        <taxon>Bacillati</taxon>
        <taxon>Actinomycetota</taxon>
        <taxon>Actinomycetes</taxon>
        <taxon>Streptosporangiales</taxon>
        <taxon>Streptosporangiaceae</taxon>
        <taxon>Microtetraspora</taxon>
    </lineage>
</organism>
<accession>A0ABW6VG65</accession>
<name>A0ABW6VG65_MICFU</name>
<gene>
    <name evidence="1" type="ORF">ACFY05_32415</name>
</gene>
<evidence type="ECO:0000313" key="2">
    <source>
        <dbReference type="Proteomes" id="UP001602119"/>
    </source>
</evidence>